<dbReference type="GO" id="GO:0006616">
    <property type="term" value="P:SRP-dependent cotranslational protein targeting to membrane, translocation"/>
    <property type="evidence" value="ECO:0007669"/>
    <property type="project" value="TreeGrafter"/>
</dbReference>
<dbReference type="PANTHER" id="PTHR11564:SF5">
    <property type="entry name" value="SIGNAL RECOGNITION PARTICLE SUBUNIT SRP54"/>
    <property type="match status" value="1"/>
</dbReference>
<gene>
    <name evidence="12" type="ORF">CALMAC_LOCUS19691</name>
</gene>
<dbReference type="SUPFAM" id="SSF52540">
    <property type="entry name" value="P-loop containing nucleoside triphosphate hydrolases"/>
    <property type="match status" value="1"/>
</dbReference>
<keyword evidence="4" id="KW-0378">Hydrolase</keyword>
<dbReference type="Gene3D" id="1.10.260.30">
    <property type="entry name" value="Signal recognition particle, SRP54 subunit, M-domain"/>
    <property type="match status" value="1"/>
</dbReference>
<dbReference type="AlphaFoldDB" id="A0A653DS56"/>
<comment type="similarity">
    <text evidence="2">Belongs to the GTP-binding SRP family. SRP54 subfamily.</text>
</comment>
<dbReference type="PANTHER" id="PTHR11564">
    <property type="entry name" value="SIGNAL RECOGNITION PARTICLE 54K PROTEIN SRP54"/>
    <property type="match status" value="1"/>
</dbReference>
<proteinExistence type="inferred from homology"/>
<dbReference type="EMBL" id="CAACVG010014019">
    <property type="protein sequence ID" value="VEN62610.1"/>
    <property type="molecule type" value="Genomic_DNA"/>
</dbReference>
<evidence type="ECO:0000256" key="1">
    <source>
        <dbReference type="ARBA" id="ARBA00004496"/>
    </source>
</evidence>
<protein>
    <recommendedName>
        <fullName evidence="9">signal-recognition-particle GTPase</fullName>
        <ecNumber evidence="9">3.6.5.4</ecNumber>
    </recommendedName>
</protein>
<dbReference type="GO" id="GO:0008312">
    <property type="term" value="F:7S RNA binding"/>
    <property type="evidence" value="ECO:0007669"/>
    <property type="project" value="InterPro"/>
</dbReference>
<name>A0A653DS56_CALMS</name>
<evidence type="ECO:0000259" key="11">
    <source>
        <dbReference type="PROSITE" id="PS00300"/>
    </source>
</evidence>
<evidence type="ECO:0000256" key="9">
    <source>
        <dbReference type="ARBA" id="ARBA00035672"/>
    </source>
</evidence>
<dbReference type="Pfam" id="PF02881">
    <property type="entry name" value="SRP54_N"/>
    <property type="match status" value="1"/>
</dbReference>
<dbReference type="Gene3D" id="3.40.50.300">
    <property type="entry name" value="P-loop containing nucleotide triphosphate hydrolases"/>
    <property type="match status" value="1"/>
</dbReference>
<evidence type="ECO:0000256" key="4">
    <source>
        <dbReference type="ARBA" id="ARBA00022801"/>
    </source>
</evidence>
<keyword evidence="6" id="KW-0342">GTP-binding</keyword>
<sequence>MLKDICTALIEADVNIRLVKKLRENVRAVIDFDEMAGGLNKRRMIQSAVFKELMKVPYNNFNVKGKPNVIMFVGLQGSGKTTTCTKLAYHYQKKNWKSCLVCADTFRAGAYDQVKQNCTKARIPFYGSYTEVDPVVIAQDGVEMFKKEGFEIIIVDTSGRHKQEDSLFEEMLAVSNAVKPDNIIFVMDATIGQACEGQAKAFKDKVDVGSVIITKLDGHAKGGGALSAVAATNSPIIFIGTGEHIDDLEPFKTKPFVSKLLGMGDIEGLIDKVNELKLEDNEVLLEKIKHGQFTLRDMYEQFQNIMKMGPFSQIMVRSILL</sequence>
<evidence type="ECO:0000256" key="6">
    <source>
        <dbReference type="ARBA" id="ARBA00023134"/>
    </source>
</evidence>
<evidence type="ECO:0000313" key="12">
    <source>
        <dbReference type="EMBL" id="VEN62610.1"/>
    </source>
</evidence>
<dbReference type="FunFam" id="3.40.50.300:FF:000022">
    <property type="entry name" value="Signal recognition particle 54 kDa subunit"/>
    <property type="match status" value="1"/>
</dbReference>
<evidence type="ECO:0000313" key="13">
    <source>
        <dbReference type="Proteomes" id="UP000410492"/>
    </source>
</evidence>
<comment type="catalytic activity">
    <reaction evidence="10">
        <text>GTP + H2O = GDP + phosphate + H(+)</text>
        <dbReference type="Rhea" id="RHEA:19669"/>
        <dbReference type="ChEBI" id="CHEBI:15377"/>
        <dbReference type="ChEBI" id="CHEBI:15378"/>
        <dbReference type="ChEBI" id="CHEBI:37565"/>
        <dbReference type="ChEBI" id="CHEBI:43474"/>
        <dbReference type="ChEBI" id="CHEBI:58189"/>
        <dbReference type="EC" id="3.6.5.4"/>
    </reaction>
    <physiologicalReaction direction="left-to-right" evidence="10">
        <dbReference type="Rhea" id="RHEA:19670"/>
    </physiologicalReaction>
</comment>
<accession>A0A653DS56</accession>
<reference evidence="12 13" key="1">
    <citation type="submission" date="2019-01" db="EMBL/GenBank/DDBJ databases">
        <authorList>
            <person name="Sayadi A."/>
        </authorList>
    </citation>
    <scope>NUCLEOTIDE SEQUENCE [LARGE SCALE GENOMIC DNA]</scope>
</reference>
<organism evidence="12 13">
    <name type="scientific">Callosobruchus maculatus</name>
    <name type="common">Southern cowpea weevil</name>
    <name type="synonym">Pulse bruchid</name>
    <dbReference type="NCBI Taxonomy" id="64391"/>
    <lineage>
        <taxon>Eukaryota</taxon>
        <taxon>Metazoa</taxon>
        <taxon>Ecdysozoa</taxon>
        <taxon>Arthropoda</taxon>
        <taxon>Hexapoda</taxon>
        <taxon>Insecta</taxon>
        <taxon>Pterygota</taxon>
        <taxon>Neoptera</taxon>
        <taxon>Endopterygota</taxon>
        <taxon>Coleoptera</taxon>
        <taxon>Polyphaga</taxon>
        <taxon>Cucujiformia</taxon>
        <taxon>Chrysomeloidea</taxon>
        <taxon>Chrysomelidae</taxon>
        <taxon>Bruchinae</taxon>
        <taxon>Bruchini</taxon>
        <taxon>Callosobruchus</taxon>
    </lineage>
</organism>
<dbReference type="GO" id="GO:0030942">
    <property type="term" value="F:endoplasmic reticulum signal peptide binding"/>
    <property type="evidence" value="ECO:0007669"/>
    <property type="project" value="TreeGrafter"/>
</dbReference>
<dbReference type="InterPro" id="IPR036891">
    <property type="entry name" value="Signal_recog_part_SRP54_M_sf"/>
</dbReference>
<dbReference type="InterPro" id="IPR042101">
    <property type="entry name" value="SRP54_N_sf"/>
</dbReference>
<dbReference type="SUPFAM" id="SSF47364">
    <property type="entry name" value="Domain of the SRP/SRP receptor G-proteins"/>
    <property type="match status" value="1"/>
</dbReference>
<comment type="subcellular location">
    <subcellularLocation>
        <location evidence="1">Cytoplasm</location>
    </subcellularLocation>
</comment>
<dbReference type="PROSITE" id="PS00300">
    <property type="entry name" value="SRP54"/>
    <property type="match status" value="1"/>
</dbReference>
<evidence type="ECO:0000256" key="3">
    <source>
        <dbReference type="ARBA" id="ARBA00022741"/>
    </source>
</evidence>
<dbReference type="SMART" id="SM00962">
    <property type="entry name" value="SRP54"/>
    <property type="match status" value="1"/>
</dbReference>
<keyword evidence="8" id="KW-0687">Ribonucleoprotein</keyword>
<evidence type="ECO:0000256" key="2">
    <source>
        <dbReference type="ARBA" id="ARBA00005450"/>
    </source>
</evidence>
<dbReference type="InterPro" id="IPR022941">
    <property type="entry name" value="SRP54"/>
</dbReference>
<dbReference type="GO" id="GO:0005829">
    <property type="term" value="C:cytosol"/>
    <property type="evidence" value="ECO:0007669"/>
    <property type="project" value="TreeGrafter"/>
</dbReference>
<evidence type="ECO:0000256" key="10">
    <source>
        <dbReference type="ARBA" id="ARBA00048157"/>
    </source>
</evidence>
<dbReference type="Pfam" id="PF00448">
    <property type="entry name" value="SRP54"/>
    <property type="match status" value="1"/>
</dbReference>
<dbReference type="GO" id="GO:0005525">
    <property type="term" value="F:GTP binding"/>
    <property type="evidence" value="ECO:0007669"/>
    <property type="project" value="UniProtKB-KW"/>
</dbReference>
<evidence type="ECO:0000256" key="8">
    <source>
        <dbReference type="ARBA" id="ARBA00023274"/>
    </source>
</evidence>
<dbReference type="Proteomes" id="UP000410492">
    <property type="component" value="Unassembled WGS sequence"/>
</dbReference>
<feature type="domain" description="SRP54-type proteins GTP-binding" evidence="11">
    <location>
        <begin position="235"/>
        <end position="248"/>
    </location>
</feature>
<dbReference type="InterPro" id="IPR000897">
    <property type="entry name" value="SRP54_GTPase_dom"/>
</dbReference>
<dbReference type="InterPro" id="IPR013822">
    <property type="entry name" value="Signal_recog_particl_SRP54_hlx"/>
</dbReference>
<dbReference type="OrthoDB" id="10250817at2759"/>
<dbReference type="InterPro" id="IPR003593">
    <property type="entry name" value="AAA+_ATPase"/>
</dbReference>
<dbReference type="CDD" id="cd17875">
    <property type="entry name" value="SRP54_G"/>
    <property type="match status" value="1"/>
</dbReference>
<evidence type="ECO:0000256" key="7">
    <source>
        <dbReference type="ARBA" id="ARBA00023135"/>
    </source>
</evidence>
<keyword evidence="13" id="KW-1185">Reference proteome</keyword>
<keyword evidence="5" id="KW-0694">RNA-binding</keyword>
<dbReference type="SUPFAM" id="SSF47446">
    <property type="entry name" value="Signal peptide-binding domain"/>
    <property type="match status" value="1"/>
</dbReference>
<keyword evidence="7" id="KW-0733">Signal recognition particle</keyword>
<keyword evidence="3" id="KW-0547">Nucleotide-binding</keyword>
<dbReference type="SMART" id="SM00382">
    <property type="entry name" value="AAA"/>
    <property type="match status" value="1"/>
</dbReference>
<dbReference type="GO" id="GO:0005786">
    <property type="term" value="C:signal recognition particle, endoplasmic reticulum targeting"/>
    <property type="evidence" value="ECO:0007669"/>
    <property type="project" value="UniProtKB-KW"/>
</dbReference>
<dbReference type="InterPro" id="IPR036225">
    <property type="entry name" value="SRP/SRP_N"/>
</dbReference>
<dbReference type="GO" id="GO:0003924">
    <property type="term" value="F:GTPase activity"/>
    <property type="evidence" value="ECO:0007669"/>
    <property type="project" value="InterPro"/>
</dbReference>
<dbReference type="InterPro" id="IPR027417">
    <property type="entry name" value="P-loop_NTPase"/>
</dbReference>
<dbReference type="EC" id="3.6.5.4" evidence="9"/>
<evidence type="ECO:0000256" key="5">
    <source>
        <dbReference type="ARBA" id="ARBA00022884"/>
    </source>
</evidence>
<dbReference type="Gene3D" id="1.20.120.140">
    <property type="entry name" value="Signal recognition particle SRP54, nucleotide-binding domain"/>
    <property type="match status" value="1"/>
</dbReference>